<dbReference type="STRING" id="1280946.HY29_05035"/>
<sequence>MSGDTTIQILGIATGGAVAVIPIWSAAFPAQRIWLPQRYSRFVAPIIWMGTITSFGAALSIGASGRGTAPVPCWAIFGLGFAPLIIANMVVWRADFRFGFDETPRAKGTLATSGPYRYSSYPQYARNTKLSNGDASIKFLRCISPHRQRLVKS</sequence>
<keyword evidence="1" id="KW-0472">Membrane</keyword>
<name>A0A062U0T5_9PROT</name>
<gene>
    <name evidence="2" type="ORF">HY29_05035</name>
</gene>
<feature type="transmembrane region" description="Helical" evidence="1">
    <location>
        <begin position="42"/>
        <end position="63"/>
    </location>
</feature>
<dbReference type="Gene3D" id="1.20.120.1630">
    <property type="match status" value="1"/>
</dbReference>
<keyword evidence="1" id="KW-0812">Transmembrane</keyword>
<feature type="transmembrane region" description="Helical" evidence="1">
    <location>
        <begin position="69"/>
        <end position="91"/>
    </location>
</feature>
<evidence type="ECO:0000313" key="3">
    <source>
        <dbReference type="Proteomes" id="UP000027037"/>
    </source>
</evidence>
<comment type="caution">
    <text evidence="2">The sequence shown here is derived from an EMBL/GenBank/DDBJ whole genome shotgun (WGS) entry which is preliminary data.</text>
</comment>
<keyword evidence="1" id="KW-1133">Transmembrane helix</keyword>
<dbReference type="Proteomes" id="UP000027037">
    <property type="component" value="Unassembled WGS sequence"/>
</dbReference>
<protein>
    <submittedName>
        <fullName evidence="2">Uncharacterized protein</fullName>
    </submittedName>
</protein>
<dbReference type="AlphaFoldDB" id="A0A062U0T5"/>
<keyword evidence="3" id="KW-1185">Reference proteome</keyword>
<feature type="transmembrane region" description="Helical" evidence="1">
    <location>
        <begin position="6"/>
        <end position="30"/>
    </location>
</feature>
<dbReference type="eggNOG" id="COG2020">
    <property type="taxonomic scope" value="Bacteria"/>
</dbReference>
<accession>A0A062U0T5</accession>
<reference evidence="2 3" key="1">
    <citation type="journal article" date="2014" name="Antonie Van Leeuwenhoek">
        <title>Hyphomonas beringensis sp. nov. and Hyphomonas chukchiensis sp. nov., isolated from surface seawater of the Bering Sea and Chukchi Sea.</title>
        <authorList>
            <person name="Li C."/>
            <person name="Lai Q."/>
            <person name="Li G."/>
            <person name="Dong C."/>
            <person name="Wang J."/>
            <person name="Liao Y."/>
            <person name="Shao Z."/>
        </authorList>
    </citation>
    <scope>NUCLEOTIDE SEQUENCE [LARGE SCALE GENOMIC DNA]</scope>
    <source>
        <strain evidence="2 3">25B14_1</strain>
    </source>
</reference>
<dbReference type="EMBL" id="AWFF01000076">
    <property type="protein sequence ID" value="KCZ51902.1"/>
    <property type="molecule type" value="Genomic_DNA"/>
</dbReference>
<evidence type="ECO:0000256" key="1">
    <source>
        <dbReference type="SAM" id="Phobius"/>
    </source>
</evidence>
<proteinExistence type="predicted"/>
<evidence type="ECO:0000313" key="2">
    <source>
        <dbReference type="EMBL" id="KCZ51902.1"/>
    </source>
</evidence>
<organism evidence="2 3">
    <name type="scientific">Hyphomonas beringensis</name>
    <dbReference type="NCBI Taxonomy" id="1280946"/>
    <lineage>
        <taxon>Bacteria</taxon>
        <taxon>Pseudomonadati</taxon>
        <taxon>Pseudomonadota</taxon>
        <taxon>Alphaproteobacteria</taxon>
        <taxon>Hyphomonadales</taxon>
        <taxon>Hyphomonadaceae</taxon>
        <taxon>Hyphomonas</taxon>
    </lineage>
</organism>